<dbReference type="PIRSF" id="PIRSF000136">
    <property type="entry name" value="LGO_GLO"/>
    <property type="match status" value="1"/>
</dbReference>
<accession>A0A7S2LF97</accession>
<proteinExistence type="predicted"/>
<dbReference type="AlphaFoldDB" id="A0A7S2LF97"/>
<dbReference type="InterPro" id="IPR006094">
    <property type="entry name" value="Oxid_FAD_bind_N"/>
</dbReference>
<evidence type="ECO:0000259" key="2">
    <source>
        <dbReference type="PROSITE" id="PS51387"/>
    </source>
</evidence>
<dbReference type="InterPro" id="IPR036318">
    <property type="entry name" value="FAD-bd_PCMH-like_sf"/>
</dbReference>
<dbReference type="Pfam" id="PF04030">
    <property type="entry name" value="ALO"/>
    <property type="match status" value="1"/>
</dbReference>
<reference evidence="3" key="1">
    <citation type="submission" date="2021-01" db="EMBL/GenBank/DDBJ databases">
        <authorList>
            <person name="Corre E."/>
            <person name="Pelletier E."/>
            <person name="Niang G."/>
            <person name="Scheremetjew M."/>
            <person name="Finn R."/>
            <person name="Kale V."/>
            <person name="Holt S."/>
            <person name="Cochrane G."/>
            <person name="Meng A."/>
            <person name="Brown T."/>
            <person name="Cohen L."/>
        </authorList>
    </citation>
    <scope>NUCLEOTIDE SEQUENCE</scope>
    <source>
        <strain evidence="3">RCC3387</strain>
    </source>
</reference>
<dbReference type="SUPFAM" id="SSF56176">
    <property type="entry name" value="FAD-binding/transporter-associated domain-like"/>
    <property type="match status" value="1"/>
</dbReference>
<organism evidence="3">
    <name type="scientific">Zooxanthella nutricula</name>
    <dbReference type="NCBI Taxonomy" id="1333877"/>
    <lineage>
        <taxon>Eukaryota</taxon>
        <taxon>Sar</taxon>
        <taxon>Alveolata</taxon>
        <taxon>Dinophyceae</taxon>
        <taxon>Peridiniales</taxon>
        <taxon>Peridiniales incertae sedis</taxon>
        <taxon>Zooxanthella</taxon>
    </lineage>
</organism>
<dbReference type="NCBIfam" id="TIGR01676">
    <property type="entry name" value="GLDHase"/>
    <property type="match status" value="1"/>
</dbReference>
<dbReference type="InterPro" id="IPR016169">
    <property type="entry name" value="FAD-bd_PCMH_sub2"/>
</dbReference>
<dbReference type="PANTHER" id="PTHR43762:SF1">
    <property type="entry name" value="D-ARABINONO-1,4-LACTONE OXIDASE"/>
    <property type="match status" value="1"/>
</dbReference>
<dbReference type="PROSITE" id="PS51387">
    <property type="entry name" value="FAD_PCMH"/>
    <property type="match status" value="1"/>
</dbReference>
<keyword evidence="1" id="KW-0560">Oxidoreductase</keyword>
<gene>
    <name evidence="3" type="ORF">BRAN1462_LOCUS38826</name>
</gene>
<dbReference type="EMBL" id="HBGW01060920">
    <property type="protein sequence ID" value="CAD9603629.1"/>
    <property type="molecule type" value="Transcribed_RNA"/>
</dbReference>
<dbReference type="Pfam" id="PF01565">
    <property type="entry name" value="FAD_binding_4"/>
    <property type="match status" value="1"/>
</dbReference>
<dbReference type="InterPro" id="IPR016166">
    <property type="entry name" value="FAD-bd_PCMH"/>
</dbReference>
<protein>
    <recommendedName>
        <fullName evidence="2">FAD-binding PCMH-type domain-containing protein</fullName>
    </recommendedName>
</protein>
<evidence type="ECO:0000256" key="1">
    <source>
        <dbReference type="ARBA" id="ARBA00023002"/>
    </source>
</evidence>
<name>A0A7S2LF97_9DINO</name>
<dbReference type="Gene3D" id="3.30.465.10">
    <property type="match status" value="1"/>
</dbReference>
<dbReference type="PANTHER" id="PTHR43762">
    <property type="entry name" value="L-GULONOLACTONE OXIDASE"/>
    <property type="match status" value="1"/>
</dbReference>
<dbReference type="Gene3D" id="3.30.43.10">
    <property type="entry name" value="Uridine Diphospho-n-acetylenolpyruvylglucosamine Reductase, domain 2"/>
    <property type="match status" value="1"/>
</dbReference>
<sequence>MSNWSGTHQVTAECVFAPESRQDLEKLVGWASGARRKLRPIGTGLSPNGLALDPRGMLSMSQMDKVLHVDEKEQTITVEAGARVSQILEELQKYDLTLENFSSITEQQIAGWTQTSAHGTGARIPTVDEMVTRMSLVTPGRGTLELSKTGPTADLFRWARVGLGTLGVVADVTLKCIPKYALHERTYCTTVEELRKDHERLLQTYRHVRYMWVPYTDTVVVVVSDVPEEGAVAKDQLPEAERVKPLRDLLEELKPDCGNLDGDNFAQLREKLLVLDPLNPKHVARVNQAEAEFWKRSEGERIANSTDILGFECGGVQWVLENCFPCGNIDKPTMADIDYVVEIKRIIEEEGIAAASPIEQRWTSRSTSPMSPAYSAREGDIFSWVGVIMYITDEENAPAIREKFREYAMRHADLTFKYGGTFHWAKVDLNFHGGAGRLRELRRNLQQRFDLARFQEIRRSLDPNNIFGNRLTDHALRL</sequence>
<dbReference type="InterPro" id="IPR007173">
    <property type="entry name" value="ALO_C"/>
</dbReference>
<dbReference type="GO" id="GO:0016633">
    <property type="term" value="F:galactonolactone dehydrogenase activity"/>
    <property type="evidence" value="ECO:0007669"/>
    <property type="project" value="InterPro"/>
</dbReference>
<dbReference type="GO" id="GO:0016020">
    <property type="term" value="C:membrane"/>
    <property type="evidence" value="ECO:0007669"/>
    <property type="project" value="InterPro"/>
</dbReference>
<evidence type="ECO:0000313" key="3">
    <source>
        <dbReference type="EMBL" id="CAD9603629.1"/>
    </source>
</evidence>
<dbReference type="GO" id="GO:0003885">
    <property type="term" value="F:D-arabinono-1,4-lactone oxidase activity"/>
    <property type="evidence" value="ECO:0007669"/>
    <property type="project" value="InterPro"/>
</dbReference>
<feature type="domain" description="FAD-binding PCMH-type" evidence="2">
    <location>
        <begin position="8"/>
        <end position="179"/>
    </location>
</feature>
<dbReference type="InterPro" id="IPR016167">
    <property type="entry name" value="FAD-bd_PCMH_sub1"/>
</dbReference>
<dbReference type="InterPro" id="IPR010029">
    <property type="entry name" value="GL_DH"/>
</dbReference>
<dbReference type="InterPro" id="IPR010031">
    <property type="entry name" value="FAD_lactone_oxidase-like"/>
</dbReference>
<dbReference type="Gene3D" id="3.30.70.2520">
    <property type="match status" value="1"/>
</dbReference>
<dbReference type="GO" id="GO:0071949">
    <property type="term" value="F:FAD binding"/>
    <property type="evidence" value="ECO:0007669"/>
    <property type="project" value="InterPro"/>
</dbReference>